<evidence type="ECO:0000313" key="2">
    <source>
        <dbReference type="EMBL" id="ACJ28121.1"/>
    </source>
</evidence>
<name>B8CJM4_SHEPW</name>
<dbReference type="AlphaFoldDB" id="B8CJM4"/>
<dbReference type="KEGG" id="swp:swp_1334"/>
<dbReference type="OrthoDB" id="5810809at2"/>
<accession>B8CJM4</accession>
<evidence type="ECO:0000256" key="1">
    <source>
        <dbReference type="SAM" id="SignalP"/>
    </source>
</evidence>
<evidence type="ECO:0000313" key="3">
    <source>
        <dbReference type="Proteomes" id="UP000000753"/>
    </source>
</evidence>
<feature type="chain" id="PRO_5002866672" description="PEGA domain-containing protein" evidence="1">
    <location>
        <begin position="21"/>
        <end position="405"/>
    </location>
</feature>
<dbReference type="eggNOG" id="ENOG5034B14">
    <property type="taxonomic scope" value="Bacteria"/>
</dbReference>
<organism evidence="2 3">
    <name type="scientific">Shewanella piezotolerans (strain WP3 / JCM 13877)</name>
    <dbReference type="NCBI Taxonomy" id="225849"/>
    <lineage>
        <taxon>Bacteria</taxon>
        <taxon>Pseudomonadati</taxon>
        <taxon>Pseudomonadota</taxon>
        <taxon>Gammaproteobacteria</taxon>
        <taxon>Alteromonadales</taxon>
        <taxon>Shewanellaceae</taxon>
        <taxon>Shewanella</taxon>
    </lineage>
</organism>
<protein>
    <recommendedName>
        <fullName evidence="4">PEGA domain-containing protein</fullName>
    </recommendedName>
</protein>
<dbReference type="RefSeq" id="WP_020911499.1">
    <property type="nucleotide sequence ID" value="NC_011566.1"/>
</dbReference>
<keyword evidence="3" id="KW-1185">Reference proteome</keyword>
<evidence type="ECO:0008006" key="4">
    <source>
        <dbReference type="Google" id="ProtNLM"/>
    </source>
</evidence>
<gene>
    <name evidence="2" type="ordered locus">swp_1334</name>
</gene>
<sequence>MRYGLIPLAVICLFSSNSFATLKVITPAEEDQFEQIESQYDIDSELISVNDKFSQLNKRSYDIQELEDKIALNQAQYQKLITQLPNKILAKSDMSNFYAQIENNINSTANLTLKIEIDSAALKRQSLSIQGEFEAVNKRRQQKSQQLFELKTDIINRLISDLSKTTSNHPVNINGSTKCSKFQSIADCLKESKSQILSSTRNKSPFLNDKSVLLSYQVVDANMNMAGDLRYKVAMNFKPSYNSKIDTVLNEKLGLRSAMVTLVSNVPADWFINGKKIGSGKELFHEMPLGKHGILASYQNNDKSSVEKIEGNGVFSYNFKDSKQPKVLKVSNSVERLPSVEVAKGNIKPKKKAKFTLLADNTTIPTPEKQKQTNTESEKGYEYFIGVAPSSKQQNIEFSNEPINK</sequence>
<dbReference type="HOGENOM" id="CLU_681323_0_0_6"/>
<dbReference type="EMBL" id="CP000472">
    <property type="protein sequence ID" value="ACJ28121.1"/>
    <property type="molecule type" value="Genomic_DNA"/>
</dbReference>
<dbReference type="STRING" id="225849.swp_1334"/>
<feature type="signal peptide" evidence="1">
    <location>
        <begin position="1"/>
        <end position="20"/>
    </location>
</feature>
<keyword evidence="1" id="KW-0732">Signal</keyword>
<proteinExistence type="predicted"/>
<dbReference type="Proteomes" id="UP000000753">
    <property type="component" value="Chromosome"/>
</dbReference>
<reference evidence="2 3" key="1">
    <citation type="journal article" date="2008" name="PLoS ONE">
        <title>Environmental adaptation: genomic analysis of the piezotolerant and psychrotolerant deep-sea iron reducing bacterium Shewanella piezotolerans WP3.</title>
        <authorList>
            <person name="Wang F."/>
            <person name="Wang J."/>
            <person name="Jian H."/>
            <person name="Zhang B."/>
            <person name="Li S."/>
            <person name="Wang F."/>
            <person name="Zeng X."/>
            <person name="Gao L."/>
            <person name="Bartlett D.H."/>
            <person name="Yu J."/>
            <person name="Hu S."/>
            <person name="Xiao X."/>
        </authorList>
    </citation>
    <scope>NUCLEOTIDE SEQUENCE [LARGE SCALE GENOMIC DNA]</scope>
    <source>
        <strain evidence="3">WP3 / JCM 13877</strain>
    </source>
</reference>